<dbReference type="EMBL" id="CP051167">
    <property type="protein sequence ID" value="QIZ69804.1"/>
    <property type="molecule type" value="Genomic_DNA"/>
</dbReference>
<accession>A0A6H1TT76</accession>
<dbReference type="AlphaFoldDB" id="A0A6H1TT76"/>
<proteinExistence type="predicted"/>
<gene>
    <name evidence="1" type="ORF">HCG48_03765</name>
</gene>
<dbReference type="KEGG" id="oxy:HCG48_03765"/>
<sequence length="45" mass="5158">MAAIFAAFPLNLEAIAARSHLQQQHNLKIEQKKHGLTVFSFTLWH</sequence>
<organism evidence="1 2">
    <name type="scientific">Oxynema aestuarii AP17</name>
    <dbReference type="NCBI Taxonomy" id="2064643"/>
    <lineage>
        <taxon>Bacteria</taxon>
        <taxon>Bacillati</taxon>
        <taxon>Cyanobacteriota</taxon>
        <taxon>Cyanophyceae</taxon>
        <taxon>Oscillatoriophycideae</taxon>
        <taxon>Oscillatoriales</taxon>
        <taxon>Oscillatoriaceae</taxon>
        <taxon>Oxynema</taxon>
        <taxon>Oxynema aestuarii</taxon>
    </lineage>
</organism>
<reference evidence="1 2" key="1">
    <citation type="submission" date="2020-04" db="EMBL/GenBank/DDBJ databases">
        <authorList>
            <person name="Basu S."/>
            <person name="Maruthanayagam V."/>
            <person name="Chakraborty S."/>
            <person name="Pramanik A."/>
            <person name="Mukherjee J."/>
            <person name="Brink B."/>
        </authorList>
    </citation>
    <scope>NUCLEOTIDE SEQUENCE [LARGE SCALE GENOMIC DNA]</scope>
    <source>
        <strain evidence="1 2">AP17</strain>
    </source>
</reference>
<protein>
    <submittedName>
        <fullName evidence="1">Uncharacterized protein</fullName>
    </submittedName>
</protein>
<dbReference type="Proteomes" id="UP000500857">
    <property type="component" value="Chromosome"/>
</dbReference>
<evidence type="ECO:0000313" key="1">
    <source>
        <dbReference type="EMBL" id="QIZ69804.1"/>
    </source>
</evidence>
<keyword evidence="2" id="KW-1185">Reference proteome</keyword>
<name>A0A6H1TT76_9CYAN</name>
<evidence type="ECO:0000313" key="2">
    <source>
        <dbReference type="Proteomes" id="UP000500857"/>
    </source>
</evidence>
<dbReference type="RefSeq" id="WP_168567961.1">
    <property type="nucleotide sequence ID" value="NZ_CP051167.1"/>
</dbReference>